<dbReference type="EMBL" id="BAABGA010000031">
    <property type="protein sequence ID" value="GAA4453934.1"/>
    <property type="molecule type" value="Genomic_DNA"/>
</dbReference>
<keyword evidence="2" id="KW-1185">Reference proteome</keyword>
<protein>
    <recommendedName>
        <fullName evidence="3">Transposase DDE domain-containing protein</fullName>
    </recommendedName>
</protein>
<evidence type="ECO:0000313" key="1">
    <source>
        <dbReference type="EMBL" id="GAA4453934.1"/>
    </source>
</evidence>
<reference evidence="2" key="1">
    <citation type="journal article" date="2019" name="Int. J. Syst. Evol. Microbiol.">
        <title>The Global Catalogue of Microorganisms (GCM) 10K type strain sequencing project: providing services to taxonomists for standard genome sequencing and annotation.</title>
        <authorList>
            <consortium name="The Broad Institute Genomics Platform"/>
            <consortium name="The Broad Institute Genome Sequencing Center for Infectious Disease"/>
            <person name="Wu L."/>
            <person name="Ma J."/>
        </authorList>
    </citation>
    <scope>NUCLEOTIDE SEQUENCE [LARGE SCALE GENOMIC DNA]</scope>
    <source>
        <strain evidence="2">JCM 17759</strain>
    </source>
</reference>
<proteinExistence type="predicted"/>
<evidence type="ECO:0008006" key="3">
    <source>
        <dbReference type="Google" id="ProtNLM"/>
    </source>
</evidence>
<dbReference type="Proteomes" id="UP001500840">
    <property type="component" value="Unassembled WGS sequence"/>
</dbReference>
<accession>A0ABP8MPA7</accession>
<gene>
    <name evidence="1" type="ORF">GCM10023156_25620</name>
</gene>
<sequence>MNRRLPVLTQKLGRAIYTRRICLAAKYRRIGDFLQIAILLAWLSSSQAPVGPIPETVRSGCRSQTQEAK</sequence>
<comment type="caution">
    <text evidence="1">The sequence shown here is derived from an EMBL/GenBank/DDBJ whole genome shotgun (WGS) entry which is preliminary data.</text>
</comment>
<organism evidence="1 2">
    <name type="scientific">Novipirellula rosea</name>
    <dbReference type="NCBI Taxonomy" id="1031540"/>
    <lineage>
        <taxon>Bacteria</taxon>
        <taxon>Pseudomonadati</taxon>
        <taxon>Planctomycetota</taxon>
        <taxon>Planctomycetia</taxon>
        <taxon>Pirellulales</taxon>
        <taxon>Pirellulaceae</taxon>
        <taxon>Novipirellula</taxon>
    </lineage>
</organism>
<evidence type="ECO:0000313" key="2">
    <source>
        <dbReference type="Proteomes" id="UP001500840"/>
    </source>
</evidence>
<name>A0ABP8MPA7_9BACT</name>